<keyword evidence="8" id="KW-1133">Transmembrane helix</keyword>
<dbReference type="GO" id="GO:0015031">
    <property type="term" value="P:protein transport"/>
    <property type="evidence" value="ECO:0007669"/>
    <property type="project" value="UniProtKB-KW"/>
</dbReference>
<evidence type="ECO:0000256" key="1">
    <source>
        <dbReference type="ARBA" id="ARBA00004383"/>
    </source>
</evidence>
<dbReference type="InterPro" id="IPR037682">
    <property type="entry name" value="TonB_C"/>
</dbReference>
<evidence type="ECO:0000259" key="11">
    <source>
        <dbReference type="PROSITE" id="PS52015"/>
    </source>
</evidence>
<evidence type="ECO:0000256" key="5">
    <source>
        <dbReference type="ARBA" id="ARBA00022519"/>
    </source>
</evidence>
<sequence length="237" mass="24177">MRAERVAGAAIALAVVALLLALIWYGLAVRVATSAADGLALFEIPPEAPPPPETPPEPVRTPSDAEQGAAAPPGRRADPAPVAAPVPLVQPTPPPETAPPVPAEGSADNAGATDRDSPGTGAGGEGEGLGSGGSGTGRGSGIVSPARRVRGAITPRDYPREAARAGITGRVVVTLSVDARGRVTDCRVALSSGSPLLDGATCRLARERFRYEPARDTAGKPVPDLAGYRQDWWLDPR</sequence>
<reference evidence="12 13" key="1">
    <citation type="submission" date="2020-02" db="EMBL/GenBank/DDBJ databases">
        <authorList>
            <person name="Zheng R.K."/>
            <person name="Sun C.M."/>
        </authorList>
    </citation>
    <scope>NUCLEOTIDE SEQUENCE [LARGE SCALE GENOMIC DNA]</scope>
    <source>
        <strain evidence="13">zrk23</strain>
    </source>
</reference>
<keyword evidence="9" id="KW-0472">Membrane</keyword>
<protein>
    <submittedName>
        <fullName evidence="12">Energy transducer TonB</fullName>
    </submittedName>
</protein>
<evidence type="ECO:0000256" key="8">
    <source>
        <dbReference type="ARBA" id="ARBA00022989"/>
    </source>
</evidence>
<evidence type="ECO:0000256" key="4">
    <source>
        <dbReference type="ARBA" id="ARBA00022475"/>
    </source>
</evidence>
<dbReference type="SUPFAM" id="SSF74653">
    <property type="entry name" value="TolA/TonB C-terminal domain"/>
    <property type="match status" value="1"/>
</dbReference>
<keyword evidence="13" id="KW-1185">Reference proteome</keyword>
<dbReference type="Gene3D" id="3.30.1150.10">
    <property type="match status" value="1"/>
</dbReference>
<dbReference type="KEGG" id="spzr:G5C33_04295"/>
<dbReference type="GO" id="GO:0005886">
    <property type="term" value="C:plasma membrane"/>
    <property type="evidence" value="ECO:0007669"/>
    <property type="project" value="UniProtKB-SubCell"/>
</dbReference>
<dbReference type="Proteomes" id="UP000501568">
    <property type="component" value="Chromosome"/>
</dbReference>
<keyword evidence="6" id="KW-0812">Transmembrane</keyword>
<gene>
    <name evidence="12" type="ORF">G5C33_04295</name>
</gene>
<evidence type="ECO:0000256" key="2">
    <source>
        <dbReference type="ARBA" id="ARBA00006555"/>
    </source>
</evidence>
<keyword evidence="5" id="KW-0997">Cell inner membrane</keyword>
<feature type="compositionally biased region" description="Pro residues" evidence="10">
    <location>
        <begin position="82"/>
        <end position="102"/>
    </location>
</feature>
<evidence type="ECO:0000313" key="12">
    <source>
        <dbReference type="EMBL" id="QIG79080.1"/>
    </source>
</evidence>
<feature type="compositionally biased region" description="Gly residues" evidence="10">
    <location>
        <begin position="120"/>
        <end position="140"/>
    </location>
</feature>
<dbReference type="EMBL" id="CP049109">
    <property type="protein sequence ID" value="QIG79080.1"/>
    <property type="molecule type" value="Genomic_DNA"/>
</dbReference>
<dbReference type="PANTHER" id="PTHR33446">
    <property type="entry name" value="PROTEIN TONB-RELATED"/>
    <property type="match status" value="1"/>
</dbReference>
<accession>A0A6G6Y2F5</accession>
<feature type="compositionally biased region" description="Low complexity" evidence="10">
    <location>
        <begin position="65"/>
        <end position="81"/>
    </location>
</feature>
<evidence type="ECO:0000256" key="9">
    <source>
        <dbReference type="ARBA" id="ARBA00023136"/>
    </source>
</evidence>
<dbReference type="NCBIfam" id="TIGR01352">
    <property type="entry name" value="tonB_Cterm"/>
    <property type="match status" value="1"/>
</dbReference>
<comment type="subcellular location">
    <subcellularLocation>
        <location evidence="1">Cell inner membrane</location>
        <topology evidence="1">Single-pass membrane protein</topology>
        <orientation evidence="1">Periplasmic side</orientation>
    </subcellularLocation>
</comment>
<keyword evidence="4" id="KW-1003">Cell membrane</keyword>
<organism evidence="12 13">
    <name type="scientific">Stakelama tenebrarum</name>
    <dbReference type="NCBI Taxonomy" id="2711215"/>
    <lineage>
        <taxon>Bacteria</taxon>
        <taxon>Pseudomonadati</taxon>
        <taxon>Pseudomonadota</taxon>
        <taxon>Alphaproteobacteria</taxon>
        <taxon>Sphingomonadales</taxon>
        <taxon>Sphingomonadaceae</taxon>
        <taxon>Stakelama</taxon>
    </lineage>
</organism>
<comment type="similarity">
    <text evidence="2">Belongs to the TonB family.</text>
</comment>
<dbReference type="InterPro" id="IPR006260">
    <property type="entry name" value="TonB/TolA_C"/>
</dbReference>
<evidence type="ECO:0000256" key="7">
    <source>
        <dbReference type="ARBA" id="ARBA00022927"/>
    </source>
</evidence>
<proteinExistence type="inferred from homology"/>
<dbReference type="InterPro" id="IPR051045">
    <property type="entry name" value="TonB-dependent_transducer"/>
</dbReference>
<dbReference type="AlphaFoldDB" id="A0A6G6Y2F5"/>
<evidence type="ECO:0000256" key="10">
    <source>
        <dbReference type="SAM" id="MobiDB-lite"/>
    </source>
</evidence>
<evidence type="ECO:0000313" key="13">
    <source>
        <dbReference type="Proteomes" id="UP000501568"/>
    </source>
</evidence>
<name>A0A6G6Y2F5_9SPHN</name>
<evidence type="ECO:0000256" key="6">
    <source>
        <dbReference type="ARBA" id="ARBA00022692"/>
    </source>
</evidence>
<evidence type="ECO:0000256" key="3">
    <source>
        <dbReference type="ARBA" id="ARBA00022448"/>
    </source>
</evidence>
<keyword evidence="3" id="KW-0813">Transport</keyword>
<dbReference type="GO" id="GO:0055085">
    <property type="term" value="P:transmembrane transport"/>
    <property type="evidence" value="ECO:0007669"/>
    <property type="project" value="InterPro"/>
</dbReference>
<dbReference type="Pfam" id="PF03544">
    <property type="entry name" value="TonB_C"/>
    <property type="match status" value="1"/>
</dbReference>
<feature type="domain" description="TonB C-terminal" evidence="11">
    <location>
        <begin position="143"/>
        <end position="235"/>
    </location>
</feature>
<feature type="compositionally biased region" description="Pro residues" evidence="10">
    <location>
        <begin position="46"/>
        <end position="59"/>
    </location>
</feature>
<keyword evidence="7" id="KW-0653">Protein transport</keyword>
<dbReference type="RefSeq" id="WP_165326081.1">
    <property type="nucleotide sequence ID" value="NZ_CP049109.1"/>
</dbReference>
<feature type="region of interest" description="Disordered" evidence="10">
    <location>
        <begin position="43"/>
        <end position="155"/>
    </location>
</feature>
<dbReference type="PROSITE" id="PS52015">
    <property type="entry name" value="TONB_CTD"/>
    <property type="match status" value="1"/>
</dbReference>